<dbReference type="AlphaFoldDB" id="A0AAW0BQQ6"/>
<evidence type="ECO:0000313" key="2">
    <source>
        <dbReference type="Proteomes" id="UP001383192"/>
    </source>
</evidence>
<gene>
    <name evidence="1" type="ORF">VNI00_014731</name>
</gene>
<evidence type="ECO:0000313" key="1">
    <source>
        <dbReference type="EMBL" id="KAK7029021.1"/>
    </source>
</evidence>
<organism evidence="1 2">
    <name type="scientific">Paramarasmius palmivorus</name>
    <dbReference type="NCBI Taxonomy" id="297713"/>
    <lineage>
        <taxon>Eukaryota</taxon>
        <taxon>Fungi</taxon>
        <taxon>Dikarya</taxon>
        <taxon>Basidiomycota</taxon>
        <taxon>Agaricomycotina</taxon>
        <taxon>Agaricomycetes</taxon>
        <taxon>Agaricomycetidae</taxon>
        <taxon>Agaricales</taxon>
        <taxon>Marasmiineae</taxon>
        <taxon>Marasmiaceae</taxon>
        <taxon>Paramarasmius</taxon>
    </lineage>
</organism>
<sequence>MFVEEWPGARSQRQPNGCPCLSMVLQKPLASLTLRMGEVDTAHLPILINAEPLLDQRIFSQKTLKMVSLEAYYPTNSAAPLAALRSIENYQPCSDAHLNINFTTRVPRLWDPIGPPSESPSCFPSITSASYRACGNTLLYTVRCLPNVVALDFCCLLVDGPGAIPILPTTLLQLTSLRLSVQSRGFRDLDINHLKAVGQIDAPQLVMVTVRWDINHPELLAAFVEGLERIISSATRLRCLKIIDGRPESDRVFMDISRPFYDMLGRLGLPPSEVVSFGLDQAKPMAKGGFEDDDSDEWEEAI</sequence>
<dbReference type="Proteomes" id="UP001383192">
    <property type="component" value="Unassembled WGS sequence"/>
</dbReference>
<accession>A0AAW0BQQ6</accession>
<proteinExistence type="predicted"/>
<name>A0AAW0BQQ6_9AGAR</name>
<reference evidence="1 2" key="1">
    <citation type="submission" date="2024-01" db="EMBL/GenBank/DDBJ databases">
        <title>A draft genome for a cacao thread blight-causing isolate of Paramarasmius palmivorus.</title>
        <authorList>
            <person name="Baruah I.K."/>
            <person name="Bukari Y."/>
            <person name="Amoako-Attah I."/>
            <person name="Meinhardt L.W."/>
            <person name="Bailey B.A."/>
            <person name="Cohen S.P."/>
        </authorList>
    </citation>
    <scope>NUCLEOTIDE SEQUENCE [LARGE SCALE GENOMIC DNA]</scope>
    <source>
        <strain evidence="1 2">GH-12</strain>
    </source>
</reference>
<dbReference type="EMBL" id="JAYKXP010000085">
    <property type="protein sequence ID" value="KAK7029021.1"/>
    <property type="molecule type" value="Genomic_DNA"/>
</dbReference>
<protein>
    <submittedName>
        <fullName evidence="1">Uncharacterized protein</fullName>
    </submittedName>
</protein>
<comment type="caution">
    <text evidence="1">The sequence shown here is derived from an EMBL/GenBank/DDBJ whole genome shotgun (WGS) entry which is preliminary data.</text>
</comment>
<keyword evidence="2" id="KW-1185">Reference proteome</keyword>